<keyword evidence="3" id="KW-1185">Reference proteome</keyword>
<proteinExistence type="predicted"/>
<sequence length="354" mass="39819">MKKAALILLSTCSLGAILHAQNSNSKINQLQVIGSHNSYRQALESDLYNLIAKRDTTNSYQGLQYEHIAITDQLNMGLRNLEIDVYADTIGGKYAHPKGLELVHSKIAYDPEGVMNKPGFKVLHMPDIDFRTSCLTLELCLQELKNWSNDNPNHTPVFITLEPKDGGPNFFKNQPEEFTTALFDQLDQVIINTLGSDKVITPDDVRGSYKTLEEAVLHHNWPSLKNAQGKFLFIMDNNGAKKTMYAEHHPSLKSAVLFINAEPGTPEAATLFRNDPKDATIKDLVEKGYLIRTRADADTKEARTNDYSRFEEAKKSGAQIITTDYYMPSQLFNPTYNINFDDGTYVRKNPVNGK</sequence>
<dbReference type="SUPFAM" id="SSF51695">
    <property type="entry name" value="PLC-like phosphodiesterases"/>
    <property type="match status" value="1"/>
</dbReference>
<protein>
    <submittedName>
        <fullName evidence="2">Phosphatidylinositol-specific phospholipase C1-like protein</fullName>
    </submittedName>
</protein>
<dbReference type="PANTHER" id="PTHR13593:SF140">
    <property type="entry name" value="PLC-LIKE PHOSPHODIESTERASE"/>
    <property type="match status" value="1"/>
</dbReference>
<comment type="caution">
    <text evidence="2">The sequence shown here is derived from an EMBL/GenBank/DDBJ whole genome shotgun (WGS) entry which is preliminary data.</text>
</comment>
<dbReference type="InterPro" id="IPR051057">
    <property type="entry name" value="PI-PLC_domain"/>
</dbReference>
<reference evidence="2 3" key="1">
    <citation type="submission" date="2023-05" db="EMBL/GenBank/DDBJ databases">
        <title>Adaptations of aquatic viruses from atmosphere-close ecosystems of the Central Arctic Ocean.</title>
        <authorList>
            <person name="Rahlff J."/>
            <person name="Holmfeldt K."/>
        </authorList>
    </citation>
    <scope>NUCLEOTIDE SEQUENCE [LARGE SCALE GENOMIC DNA]</scope>
    <source>
        <strain evidence="2 3">Arc14</strain>
    </source>
</reference>
<organism evidence="2 3">
    <name type="scientific">Flavobacterium frigidarium</name>
    <dbReference type="NCBI Taxonomy" id="99286"/>
    <lineage>
        <taxon>Bacteria</taxon>
        <taxon>Pseudomonadati</taxon>
        <taxon>Bacteroidota</taxon>
        <taxon>Flavobacteriia</taxon>
        <taxon>Flavobacteriales</taxon>
        <taxon>Flavobacteriaceae</taxon>
        <taxon>Flavobacterium</taxon>
    </lineage>
</organism>
<dbReference type="Gene3D" id="3.20.20.190">
    <property type="entry name" value="Phosphatidylinositol (PI) phosphodiesterase"/>
    <property type="match status" value="1"/>
</dbReference>
<dbReference type="RefSeq" id="WP_371570992.1">
    <property type="nucleotide sequence ID" value="NZ_JASMRN010000009.1"/>
</dbReference>
<dbReference type="InterPro" id="IPR017946">
    <property type="entry name" value="PLC-like_Pdiesterase_TIM-brl"/>
</dbReference>
<evidence type="ECO:0000313" key="2">
    <source>
        <dbReference type="EMBL" id="MEZ7516048.1"/>
    </source>
</evidence>
<dbReference type="Pfam" id="PF16670">
    <property type="entry name" value="PI-PLC-C1"/>
    <property type="match status" value="1"/>
</dbReference>
<name>A0ABV4KHV9_9FLAO</name>
<keyword evidence="1" id="KW-0732">Signal</keyword>
<evidence type="ECO:0000313" key="3">
    <source>
        <dbReference type="Proteomes" id="UP001568894"/>
    </source>
</evidence>
<dbReference type="CDD" id="cd08589">
    <property type="entry name" value="PI-PLCc_SaPLC1_like"/>
    <property type="match status" value="1"/>
</dbReference>
<dbReference type="Proteomes" id="UP001568894">
    <property type="component" value="Unassembled WGS sequence"/>
</dbReference>
<feature type="chain" id="PRO_5046987324" evidence="1">
    <location>
        <begin position="21"/>
        <end position="354"/>
    </location>
</feature>
<gene>
    <name evidence="2" type="ORF">QO192_12230</name>
</gene>
<accession>A0ABV4KHV9</accession>
<evidence type="ECO:0000256" key="1">
    <source>
        <dbReference type="SAM" id="SignalP"/>
    </source>
</evidence>
<dbReference type="PANTHER" id="PTHR13593">
    <property type="match status" value="1"/>
</dbReference>
<dbReference type="InterPro" id="IPR032075">
    <property type="entry name" value="PI-PLC-C1"/>
</dbReference>
<dbReference type="EMBL" id="JASMRN010000009">
    <property type="protein sequence ID" value="MEZ7516048.1"/>
    <property type="molecule type" value="Genomic_DNA"/>
</dbReference>
<feature type="signal peptide" evidence="1">
    <location>
        <begin position="1"/>
        <end position="20"/>
    </location>
</feature>